<evidence type="ECO:0000313" key="12">
    <source>
        <dbReference type="Proteomes" id="UP000663861"/>
    </source>
</evidence>
<dbReference type="Pfam" id="PF00067">
    <property type="entry name" value="p450"/>
    <property type="match status" value="1"/>
</dbReference>
<evidence type="ECO:0000256" key="9">
    <source>
        <dbReference type="PIRSR" id="PIRSR602401-1"/>
    </source>
</evidence>
<evidence type="ECO:0000256" key="3">
    <source>
        <dbReference type="ARBA" id="ARBA00010617"/>
    </source>
</evidence>
<comment type="similarity">
    <text evidence="3 10">Belongs to the cytochrome P450 family.</text>
</comment>
<sequence>MGYVQVGLCTVVSLPILYYYRHLIWRPNIRLPPSPPSLPFVGNLFSIPSGHEHLAFAKIAEQLRSDIFYLEILGHKLLVLNSAEAASEILDKRSALYSDRPPIPMLTDPALMNWSKLPSIVRYGDLWRNYRRIMNNWLSVRAVSQFNDLQERQARLLLQRLLSATDHAEPFEHVKNEFFFAMASSMFELAYGYKLQGPQDKFYKEAQLAAHNGFLAGMQTNFLVNTFPVMSYIPDWFPGTGWKRTAKEWRLQQEKAKTEPYEWVKAQVNNGTNRPSLLAPLIHDHELLRGLSPTEKDERLKEIGIVMFGGGTDSSAYFLVNFVAAMVLNPGVQVRAQEELDTVLGPAVLPSISDRERLPYIKNLIDEVLRLYPVFPLGKHYLNKHGARVPHACFQDDTYRDYSIQKGTAMAIGRDPRHYENPEVLDPDRYTDSGVPRPPVFGWGRRKCPGIHFAENSMFITVALLLAVFTFSKRKDHSGHEVVPQIELERNAFTLELKPFDFVFKPRSDKHHQLILGDIDG</sequence>
<protein>
    <recommendedName>
        <fullName evidence="13">O-methylsterigmatocystin oxidoreductase</fullName>
    </recommendedName>
</protein>
<feature type="binding site" description="axial binding residue" evidence="9">
    <location>
        <position position="448"/>
    </location>
    <ligand>
        <name>heme</name>
        <dbReference type="ChEBI" id="CHEBI:30413"/>
    </ligand>
    <ligandPart>
        <name>Fe</name>
        <dbReference type="ChEBI" id="CHEBI:18248"/>
    </ligandPart>
</feature>
<dbReference type="EMBL" id="CAJMWY010000036">
    <property type="protein sequence ID" value="CAE6411293.1"/>
    <property type="molecule type" value="Genomic_DNA"/>
</dbReference>
<dbReference type="SUPFAM" id="SSF48264">
    <property type="entry name" value="Cytochrome P450"/>
    <property type="match status" value="1"/>
</dbReference>
<dbReference type="InterPro" id="IPR036396">
    <property type="entry name" value="Cyt_P450_sf"/>
</dbReference>
<dbReference type="InterPro" id="IPR002401">
    <property type="entry name" value="Cyt_P450_E_grp-I"/>
</dbReference>
<dbReference type="CDD" id="cd11065">
    <property type="entry name" value="CYP64-like"/>
    <property type="match status" value="1"/>
</dbReference>
<dbReference type="InterPro" id="IPR001128">
    <property type="entry name" value="Cyt_P450"/>
</dbReference>
<dbReference type="GO" id="GO:0016705">
    <property type="term" value="F:oxidoreductase activity, acting on paired donors, with incorporation or reduction of molecular oxygen"/>
    <property type="evidence" value="ECO:0007669"/>
    <property type="project" value="InterPro"/>
</dbReference>
<evidence type="ECO:0000256" key="10">
    <source>
        <dbReference type="RuleBase" id="RU000461"/>
    </source>
</evidence>
<dbReference type="GO" id="GO:0020037">
    <property type="term" value="F:heme binding"/>
    <property type="evidence" value="ECO:0007669"/>
    <property type="project" value="InterPro"/>
</dbReference>
<evidence type="ECO:0000256" key="4">
    <source>
        <dbReference type="ARBA" id="ARBA00022617"/>
    </source>
</evidence>
<dbReference type="OrthoDB" id="269227at2759"/>
<keyword evidence="4 9" id="KW-0349">Heme</keyword>
<dbReference type="PANTHER" id="PTHR46300:SF7">
    <property type="entry name" value="P450, PUTATIVE (EUROFUNG)-RELATED"/>
    <property type="match status" value="1"/>
</dbReference>
<keyword evidence="5 9" id="KW-0479">Metal-binding</keyword>
<comment type="pathway">
    <text evidence="2">Secondary metabolite biosynthesis.</text>
</comment>
<dbReference type="Proteomes" id="UP000663861">
    <property type="component" value="Unassembled WGS sequence"/>
</dbReference>
<dbReference type="InterPro" id="IPR017972">
    <property type="entry name" value="Cyt_P450_CS"/>
</dbReference>
<dbReference type="InterPro" id="IPR050364">
    <property type="entry name" value="Cytochrome_P450_fung"/>
</dbReference>
<evidence type="ECO:0000256" key="8">
    <source>
        <dbReference type="ARBA" id="ARBA00023033"/>
    </source>
</evidence>
<dbReference type="PRINTS" id="PR00385">
    <property type="entry name" value="P450"/>
</dbReference>
<evidence type="ECO:0000256" key="7">
    <source>
        <dbReference type="ARBA" id="ARBA00023004"/>
    </source>
</evidence>
<dbReference type="PROSITE" id="PS00086">
    <property type="entry name" value="CYTOCHROME_P450"/>
    <property type="match status" value="1"/>
</dbReference>
<organism evidence="11 12">
    <name type="scientific">Rhizoctonia solani</name>
    <dbReference type="NCBI Taxonomy" id="456999"/>
    <lineage>
        <taxon>Eukaryota</taxon>
        <taxon>Fungi</taxon>
        <taxon>Dikarya</taxon>
        <taxon>Basidiomycota</taxon>
        <taxon>Agaricomycotina</taxon>
        <taxon>Agaricomycetes</taxon>
        <taxon>Cantharellales</taxon>
        <taxon>Ceratobasidiaceae</taxon>
        <taxon>Rhizoctonia</taxon>
    </lineage>
</organism>
<accession>A0A8H2WYI0</accession>
<gene>
    <name evidence="11" type="ORF">RDB_LOCUS2183</name>
</gene>
<evidence type="ECO:0000313" key="11">
    <source>
        <dbReference type="EMBL" id="CAE6411293.1"/>
    </source>
</evidence>
<dbReference type="AlphaFoldDB" id="A0A8H2WYI0"/>
<dbReference type="PRINTS" id="PR00463">
    <property type="entry name" value="EP450I"/>
</dbReference>
<comment type="caution">
    <text evidence="11">The sequence shown here is derived from an EMBL/GenBank/DDBJ whole genome shotgun (WGS) entry which is preliminary data.</text>
</comment>
<reference evidence="11" key="1">
    <citation type="submission" date="2021-01" db="EMBL/GenBank/DDBJ databases">
        <authorList>
            <person name="Kaushik A."/>
        </authorList>
    </citation>
    <scope>NUCLEOTIDE SEQUENCE</scope>
    <source>
        <strain evidence="11">AG4-RS23</strain>
    </source>
</reference>
<evidence type="ECO:0000256" key="5">
    <source>
        <dbReference type="ARBA" id="ARBA00022723"/>
    </source>
</evidence>
<keyword evidence="6 10" id="KW-0560">Oxidoreductase</keyword>
<evidence type="ECO:0008006" key="13">
    <source>
        <dbReference type="Google" id="ProtNLM"/>
    </source>
</evidence>
<dbReference type="GO" id="GO:0005506">
    <property type="term" value="F:iron ion binding"/>
    <property type="evidence" value="ECO:0007669"/>
    <property type="project" value="InterPro"/>
</dbReference>
<evidence type="ECO:0000256" key="1">
    <source>
        <dbReference type="ARBA" id="ARBA00001971"/>
    </source>
</evidence>
<proteinExistence type="inferred from homology"/>
<dbReference type="Gene3D" id="1.10.630.10">
    <property type="entry name" value="Cytochrome P450"/>
    <property type="match status" value="1"/>
</dbReference>
<keyword evidence="7 9" id="KW-0408">Iron</keyword>
<comment type="cofactor">
    <cofactor evidence="1 9">
        <name>heme</name>
        <dbReference type="ChEBI" id="CHEBI:30413"/>
    </cofactor>
</comment>
<evidence type="ECO:0000256" key="2">
    <source>
        <dbReference type="ARBA" id="ARBA00005179"/>
    </source>
</evidence>
<evidence type="ECO:0000256" key="6">
    <source>
        <dbReference type="ARBA" id="ARBA00023002"/>
    </source>
</evidence>
<name>A0A8H2WYI0_9AGAM</name>
<keyword evidence="8 10" id="KW-0503">Monooxygenase</keyword>
<dbReference type="PANTHER" id="PTHR46300">
    <property type="entry name" value="P450, PUTATIVE (EUROFUNG)-RELATED-RELATED"/>
    <property type="match status" value="1"/>
</dbReference>
<dbReference type="GO" id="GO:0004497">
    <property type="term" value="F:monooxygenase activity"/>
    <property type="evidence" value="ECO:0007669"/>
    <property type="project" value="UniProtKB-KW"/>
</dbReference>